<gene>
    <name evidence="7" type="ORF">DEM34_15525</name>
</gene>
<name>A0A2U2MXP9_9GAMM</name>
<dbReference type="InterPro" id="IPR013656">
    <property type="entry name" value="PAS_4"/>
</dbReference>
<dbReference type="Gene3D" id="3.30.450.20">
    <property type="entry name" value="PAS domain"/>
    <property type="match status" value="1"/>
</dbReference>
<dbReference type="SMART" id="SM00388">
    <property type="entry name" value="HisKA"/>
    <property type="match status" value="1"/>
</dbReference>
<dbReference type="InterPro" id="IPR004358">
    <property type="entry name" value="Sig_transdc_His_kin-like_C"/>
</dbReference>
<dbReference type="Gene3D" id="1.10.287.130">
    <property type="match status" value="1"/>
</dbReference>
<dbReference type="GO" id="GO:0000155">
    <property type="term" value="F:phosphorelay sensor kinase activity"/>
    <property type="evidence" value="ECO:0007669"/>
    <property type="project" value="InterPro"/>
</dbReference>
<dbReference type="OrthoDB" id="1931120at2"/>
<reference evidence="7 8" key="1">
    <citation type="submission" date="2018-05" db="EMBL/GenBank/DDBJ databases">
        <title>Spiribacter halobius sp. nov., a moderately halophilic bacterium isolated from marine solar saltern.</title>
        <authorList>
            <person name="Zheng W.-S."/>
            <person name="Lu D.-C."/>
            <person name="Du Z.-J."/>
        </authorList>
    </citation>
    <scope>NUCLEOTIDE SEQUENCE [LARGE SCALE GENOMIC DNA]</scope>
    <source>
        <strain evidence="7 8">E85</strain>
    </source>
</reference>
<evidence type="ECO:0000256" key="3">
    <source>
        <dbReference type="ARBA" id="ARBA00022553"/>
    </source>
</evidence>
<keyword evidence="4" id="KW-0175">Coiled coil</keyword>
<dbReference type="PROSITE" id="PS50109">
    <property type="entry name" value="HIS_KIN"/>
    <property type="match status" value="1"/>
</dbReference>
<dbReference type="RefSeq" id="WP_109679750.1">
    <property type="nucleotide sequence ID" value="NZ_CP086615.1"/>
</dbReference>
<dbReference type="SUPFAM" id="SSF47384">
    <property type="entry name" value="Homodimeric domain of signal transducing histidine kinase"/>
    <property type="match status" value="1"/>
</dbReference>
<dbReference type="InterPro" id="IPR035965">
    <property type="entry name" value="PAS-like_dom_sf"/>
</dbReference>
<dbReference type="InterPro" id="IPR003661">
    <property type="entry name" value="HisK_dim/P_dom"/>
</dbReference>
<dbReference type="PANTHER" id="PTHR43065:SF42">
    <property type="entry name" value="TWO-COMPONENT SENSOR PPRA"/>
    <property type="match status" value="1"/>
</dbReference>
<sequence>MTDAQGLAVICDESGRLTALLRDDFTLPVAAGAALAEIVDTGDRAKLARFQATVNTRLAAFDWAINVMLAGRIETLRFAGAWVEGRVVVVAARTRADLVALGQQLPLGSSRELVRLRHVLRESARQLEERSAQDERMLDELTALNNELATTQRRLTRSNHHLERANAELRALYESLPLGIFRLQRNGRLAQANSRFFELVGGATPREWLAAVHRRDRRDVVSGLRQALRRGARWQGGYRRATTHGDGGHLRVELVPIGEGGGQPPGFVGLVEDVTATVALEDKRRELERQQALTELTAGIAHHLNSLLTVIIGTHEQLREDLPAGHPAEASVRLSERAGERAAKLVERLMLYAGIKPMPPGQAPVDEVLQRTMRQWRDGLPRPVQLECDLRARDVQLPTADTLLAEVIEELLDNALAAIRGNGRIRLESALKTTARGPEVRIAVRDSGAGMDPDLLARVTDPFFTTRDAATAMGLGLTLASGFARLAGGRVDIRSAPGEGTSVELVLPASTSGCPAPSTG</sequence>
<organism evidence="7 8">
    <name type="scientific">Sediminicurvatus halobius</name>
    <dbReference type="NCBI Taxonomy" id="2182432"/>
    <lineage>
        <taxon>Bacteria</taxon>
        <taxon>Pseudomonadati</taxon>
        <taxon>Pseudomonadota</taxon>
        <taxon>Gammaproteobacteria</taxon>
        <taxon>Chromatiales</taxon>
        <taxon>Ectothiorhodospiraceae</taxon>
        <taxon>Sediminicurvatus</taxon>
    </lineage>
</organism>
<dbReference type="Pfam" id="PF00512">
    <property type="entry name" value="HisKA"/>
    <property type="match status" value="1"/>
</dbReference>
<dbReference type="Pfam" id="PF08448">
    <property type="entry name" value="PAS_4"/>
    <property type="match status" value="1"/>
</dbReference>
<dbReference type="CDD" id="cd00082">
    <property type="entry name" value="HisKA"/>
    <property type="match status" value="1"/>
</dbReference>
<dbReference type="InterPro" id="IPR036097">
    <property type="entry name" value="HisK_dim/P_sf"/>
</dbReference>
<evidence type="ECO:0000259" key="5">
    <source>
        <dbReference type="PROSITE" id="PS50109"/>
    </source>
</evidence>
<dbReference type="InterPro" id="IPR000014">
    <property type="entry name" value="PAS"/>
</dbReference>
<dbReference type="NCBIfam" id="TIGR00229">
    <property type="entry name" value="sensory_box"/>
    <property type="match status" value="1"/>
</dbReference>
<dbReference type="SUPFAM" id="SSF55874">
    <property type="entry name" value="ATPase domain of HSP90 chaperone/DNA topoisomerase II/histidine kinase"/>
    <property type="match status" value="1"/>
</dbReference>
<evidence type="ECO:0000313" key="8">
    <source>
        <dbReference type="Proteomes" id="UP000245474"/>
    </source>
</evidence>
<keyword evidence="3" id="KW-0597">Phosphoprotein</keyword>
<dbReference type="InterPro" id="IPR036890">
    <property type="entry name" value="HATPase_C_sf"/>
</dbReference>
<evidence type="ECO:0000256" key="1">
    <source>
        <dbReference type="ARBA" id="ARBA00000085"/>
    </source>
</evidence>
<dbReference type="Gene3D" id="3.30.565.10">
    <property type="entry name" value="Histidine kinase-like ATPase, C-terminal domain"/>
    <property type="match status" value="1"/>
</dbReference>
<dbReference type="SMART" id="SM00091">
    <property type="entry name" value="PAS"/>
    <property type="match status" value="1"/>
</dbReference>
<comment type="caution">
    <text evidence="7">The sequence shown here is derived from an EMBL/GenBank/DDBJ whole genome shotgun (WGS) entry which is preliminary data.</text>
</comment>
<feature type="coiled-coil region" evidence="4">
    <location>
        <begin position="124"/>
        <end position="154"/>
    </location>
</feature>
<evidence type="ECO:0000256" key="2">
    <source>
        <dbReference type="ARBA" id="ARBA00012438"/>
    </source>
</evidence>
<dbReference type="SUPFAM" id="SSF55785">
    <property type="entry name" value="PYP-like sensor domain (PAS domain)"/>
    <property type="match status" value="1"/>
</dbReference>
<dbReference type="Proteomes" id="UP000245474">
    <property type="component" value="Unassembled WGS sequence"/>
</dbReference>
<dbReference type="Pfam" id="PF02518">
    <property type="entry name" value="HATPase_c"/>
    <property type="match status" value="1"/>
</dbReference>
<comment type="catalytic activity">
    <reaction evidence="1">
        <text>ATP + protein L-histidine = ADP + protein N-phospho-L-histidine.</text>
        <dbReference type="EC" id="2.7.13.3"/>
    </reaction>
</comment>
<evidence type="ECO:0000256" key="4">
    <source>
        <dbReference type="SAM" id="Coils"/>
    </source>
</evidence>
<dbReference type="EMBL" id="QFFI01000030">
    <property type="protein sequence ID" value="PWG61598.1"/>
    <property type="molecule type" value="Genomic_DNA"/>
</dbReference>
<keyword evidence="8" id="KW-1185">Reference proteome</keyword>
<evidence type="ECO:0000313" key="7">
    <source>
        <dbReference type="EMBL" id="PWG61598.1"/>
    </source>
</evidence>
<dbReference type="SMART" id="SM00387">
    <property type="entry name" value="HATPase_c"/>
    <property type="match status" value="1"/>
</dbReference>
<feature type="domain" description="PAS" evidence="6">
    <location>
        <begin position="165"/>
        <end position="201"/>
    </location>
</feature>
<dbReference type="PROSITE" id="PS50112">
    <property type="entry name" value="PAS"/>
    <property type="match status" value="1"/>
</dbReference>
<evidence type="ECO:0000259" key="6">
    <source>
        <dbReference type="PROSITE" id="PS50112"/>
    </source>
</evidence>
<dbReference type="EC" id="2.7.13.3" evidence="2"/>
<protein>
    <recommendedName>
        <fullName evidence="2">histidine kinase</fullName>
        <ecNumber evidence="2">2.7.13.3</ecNumber>
    </recommendedName>
</protein>
<proteinExistence type="predicted"/>
<dbReference type="CDD" id="cd00130">
    <property type="entry name" value="PAS"/>
    <property type="match status" value="1"/>
</dbReference>
<dbReference type="PANTHER" id="PTHR43065">
    <property type="entry name" value="SENSOR HISTIDINE KINASE"/>
    <property type="match status" value="1"/>
</dbReference>
<dbReference type="InterPro" id="IPR005467">
    <property type="entry name" value="His_kinase_dom"/>
</dbReference>
<dbReference type="InterPro" id="IPR003594">
    <property type="entry name" value="HATPase_dom"/>
</dbReference>
<accession>A0A2U2MXP9</accession>
<dbReference type="PRINTS" id="PR00344">
    <property type="entry name" value="BCTRLSENSOR"/>
</dbReference>
<dbReference type="AlphaFoldDB" id="A0A2U2MXP9"/>
<feature type="domain" description="Histidine kinase" evidence="5">
    <location>
        <begin position="299"/>
        <end position="511"/>
    </location>
</feature>